<accession>A0ABU4W9B8</accession>
<keyword evidence="1" id="KW-0812">Transmembrane</keyword>
<evidence type="ECO:0000256" key="1">
    <source>
        <dbReference type="SAM" id="Phobius"/>
    </source>
</evidence>
<dbReference type="SUPFAM" id="SSF48317">
    <property type="entry name" value="Acid phosphatase/Vanadium-dependent haloperoxidase"/>
    <property type="match status" value="1"/>
</dbReference>
<dbReference type="SMART" id="SM00014">
    <property type="entry name" value="acidPPc"/>
    <property type="match status" value="1"/>
</dbReference>
<protein>
    <submittedName>
        <fullName evidence="3">Phosphatase PAP2 family protein</fullName>
    </submittedName>
</protein>
<comment type="caution">
    <text evidence="3">The sequence shown here is derived from an EMBL/GenBank/DDBJ whole genome shotgun (WGS) entry which is preliminary data.</text>
</comment>
<feature type="transmembrane region" description="Helical" evidence="1">
    <location>
        <begin position="187"/>
        <end position="209"/>
    </location>
</feature>
<dbReference type="CDD" id="cd03392">
    <property type="entry name" value="PAP2_like_2"/>
    <property type="match status" value="1"/>
</dbReference>
<dbReference type="InterPro" id="IPR036938">
    <property type="entry name" value="PAP2/HPO_sf"/>
</dbReference>
<dbReference type="Proteomes" id="UP001279681">
    <property type="component" value="Unassembled WGS sequence"/>
</dbReference>
<reference evidence="4" key="1">
    <citation type="submission" date="2023-07" db="EMBL/GenBank/DDBJ databases">
        <authorList>
            <person name="Colorado M.A."/>
            <person name="Villamil L.M."/>
            <person name="Melo J.F."/>
            <person name="Rodriguez J.A."/>
            <person name="Ruiz R.Y."/>
        </authorList>
    </citation>
    <scope>NUCLEOTIDE SEQUENCE [LARGE SCALE GENOMIC DNA]</scope>
    <source>
        <strain evidence="4">C33</strain>
    </source>
</reference>
<keyword evidence="1" id="KW-0472">Membrane</keyword>
<evidence type="ECO:0000313" key="3">
    <source>
        <dbReference type="EMBL" id="MDX8336131.1"/>
    </source>
</evidence>
<name>A0ABU4W9B8_9FUSO</name>
<keyword evidence="4" id="KW-1185">Reference proteome</keyword>
<keyword evidence="1" id="KW-1133">Transmembrane helix</keyword>
<dbReference type="EMBL" id="JAVIKH010000007">
    <property type="protein sequence ID" value="MDX8336131.1"/>
    <property type="molecule type" value="Genomic_DNA"/>
</dbReference>
<dbReference type="PANTHER" id="PTHR14969:SF13">
    <property type="entry name" value="AT30094P"/>
    <property type="match status" value="1"/>
</dbReference>
<dbReference type="RefSeq" id="WP_320313536.1">
    <property type="nucleotide sequence ID" value="NZ_JAVIKH010000007.1"/>
</dbReference>
<dbReference type="Gene3D" id="1.20.144.10">
    <property type="entry name" value="Phosphatidic acid phosphatase type 2/haloperoxidase"/>
    <property type="match status" value="1"/>
</dbReference>
<dbReference type="Pfam" id="PF01569">
    <property type="entry name" value="PAP2"/>
    <property type="match status" value="1"/>
</dbReference>
<evidence type="ECO:0000259" key="2">
    <source>
        <dbReference type="SMART" id="SM00014"/>
    </source>
</evidence>
<evidence type="ECO:0000313" key="4">
    <source>
        <dbReference type="Proteomes" id="UP001279681"/>
    </source>
</evidence>
<feature type="domain" description="Phosphatidic acid phosphatase type 2/haloperoxidase" evidence="2">
    <location>
        <begin position="135"/>
        <end position="255"/>
    </location>
</feature>
<feature type="transmembrane region" description="Helical" evidence="1">
    <location>
        <begin position="50"/>
        <end position="69"/>
    </location>
</feature>
<feature type="transmembrane region" description="Helical" evidence="1">
    <location>
        <begin position="216"/>
        <end position="234"/>
    </location>
</feature>
<feature type="transmembrane region" description="Helical" evidence="1">
    <location>
        <begin position="135"/>
        <end position="156"/>
    </location>
</feature>
<gene>
    <name evidence="3" type="ORF">RFV38_06425</name>
</gene>
<feature type="transmembrane region" description="Helical" evidence="1">
    <location>
        <begin position="15"/>
        <end position="35"/>
    </location>
</feature>
<dbReference type="PANTHER" id="PTHR14969">
    <property type="entry name" value="SPHINGOSINE-1-PHOSPHATE PHOSPHOHYDROLASE"/>
    <property type="match status" value="1"/>
</dbReference>
<dbReference type="InterPro" id="IPR000326">
    <property type="entry name" value="PAP2/HPO"/>
</dbReference>
<organism evidence="3 4">
    <name type="scientific">Candidatus Cetobacterium colombiensis</name>
    <dbReference type="NCBI Taxonomy" id="3073100"/>
    <lineage>
        <taxon>Bacteria</taxon>
        <taxon>Fusobacteriati</taxon>
        <taxon>Fusobacteriota</taxon>
        <taxon>Fusobacteriia</taxon>
        <taxon>Fusobacteriales</taxon>
        <taxon>Fusobacteriaceae</taxon>
        <taxon>Cetobacterium</taxon>
    </lineage>
</organism>
<sequence>MNKYLENCKKYSNGVLLLAIIGIIFLVYFIILLFFRRKELIKFKFKLEKIDYFIFLIWIILLIFIIFFFDNTVAFDISNKYPKGILSHYSKLNIELTSIFKFISYLGEPNYVALVISPIFLYAKWKKNKNLENTILATIFIMLIGSIISTVFKVFFMRSRPFQEWNNLGFYLIEDVFENEIPFKGKYMSFPSGHTMVAFCSYCFLAFMSKKNWQKFFLFSLAILIGLSRIYLSAHWASDVIASAGIAIFLAKKYSESLKNDL</sequence>
<proteinExistence type="predicted"/>